<evidence type="ECO:0000256" key="1">
    <source>
        <dbReference type="SAM" id="Phobius"/>
    </source>
</evidence>
<dbReference type="EMBL" id="SOAX01000007">
    <property type="protein sequence ID" value="TDT37802.1"/>
    <property type="molecule type" value="Genomic_DNA"/>
</dbReference>
<keyword evidence="3" id="KW-1185">Reference proteome</keyword>
<proteinExistence type="predicted"/>
<organism evidence="2 3">
    <name type="scientific">Halospina denitrificans</name>
    <dbReference type="NCBI Taxonomy" id="332522"/>
    <lineage>
        <taxon>Bacteria</taxon>
        <taxon>Pseudomonadati</taxon>
        <taxon>Pseudomonadota</taxon>
        <taxon>Gammaproteobacteria</taxon>
        <taxon>Halospina</taxon>
    </lineage>
</organism>
<evidence type="ECO:0000313" key="3">
    <source>
        <dbReference type="Proteomes" id="UP000295830"/>
    </source>
</evidence>
<protein>
    <submittedName>
        <fullName evidence="2">Uncharacterized protein</fullName>
    </submittedName>
</protein>
<name>A0A4R7JIR4_9GAMM</name>
<feature type="transmembrane region" description="Helical" evidence="1">
    <location>
        <begin position="28"/>
        <end position="46"/>
    </location>
</feature>
<accession>A0A4R7JIR4</accession>
<keyword evidence="1" id="KW-1133">Transmembrane helix</keyword>
<reference evidence="2 3" key="1">
    <citation type="submission" date="2019-03" db="EMBL/GenBank/DDBJ databases">
        <title>Genomic Encyclopedia of Type Strains, Phase IV (KMG-IV): sequencing the most valuable type-strain genomes for metagenomic binning, comparative biology and taxonomic classification.</title>
        <authorList>
            <person name="Goeker M."/>
        </authorList>
    </citation>
    <scope>NUCLEOTIDE SEQUENCE [LARGE SCALE GENOMIC DNA]</scope>
    <source>
        <strain evidence="2 3">DSM 15505</strain>
    </source>
</reference>
<comment type="caution">
    <text evidence="2">The sequence shown here is derived from an EMBL/GenBank/DDBJ whole genome shotgun (WGS) entry which is preliminary data.</text>
</comment>
<gene>
    <name evidence="2" type="ORF">DES49_2762</name>
</gene>
<keyword evidence="1" id="KW-0812">Transmembrane</keyword>
<dbReference type="Proteomes" id="UP000295830">
    <property type="component" value="Unassembled WGS sequence"/>
</dbReference>
<keyword evidence="1" id="KW-0472">Membrane</keyword>
<dbReference type="AlphaFoldDB" id="A0A4R7JIR4"/>
<evidence type="ECO:0000313" key="2">
    <source>
        <dbReference type="EMBL" id="TDT37802.1"/>
    </source>
</evidence>
<sequence length="57" mass="6431">MSPKGTRGMTTNIEPMPVLRAGYPGPRGLLILIPLVNLAFIYFLAFSRWPVEEGRRE</sequence>